<dbReference type="OrthoDB" id="9798935at2"/>
<dbReference type="SUPFAM" id="SSF54106">
    <property type="entry name" value="LysM domain"/>
    <property type="match status" value="2"/>
</dbReference>
<dbReference type="PROSITE" id="PS51782">
    <property type="entry name" value="LYSM"/>
    <property type="match status" value="2"/>
</dbReference>
<dbReference type="Gene3D" id="3.10.350.10">
    <property type="entry name" value="LysM domain"/>
    <property type="match status" value="2"/>
</dbReference>
<dbReference type="CDD" id="cd00118">
    <property type="entry name" value="LysM"/>
    <property type="match status" value="2"/>
</dbReference>
<dbReference type="PANTHER" id="PTHR39160">
    <property type="entry name" value="CELL WALL-BINDING PROTEIN YOCH"/>
    <property type="match status" value="1"/>
</dbReference>
<dbReference type="Proteomes" id="UP000285456">
    <property type="component" value="Unassembled WGS sequence"/>
</dbReference>
<dbReference type="GO" id="GO:0004553">
    <property type="term" value="F:hydrolase activity, hydrolyzing O-glycosyl compounds"/>
    <property type="evidence" value="ECO:0007669"/>
    <property type="project" value="InterPro"/>
</dbReference>
<evidence type="ECO:0000256" key="2">
    <source>
        <dbReference type="SAM" id="MobiDB-lite"/>
    </source>
</evidence>
<dbReference type="InterPro" id="IPR036908">
    <property type="entry name" value="RlpA-like_sf"/>
</dbReference>
<evidence type="ECO:0000259" key="4">
    <source>
        <dbReference type="PROSITE" id="PS51782"/>
    </source>
</evidence>
<evidence type="ECO:0000313" key="5">
    <source>
        <dbReference type="EMBL" id="RHW33595.1"/>
    </source>
</evidence>
<feature type="chain" id="PRO_5039508584" evidence="3">
    <location>
        <begin position="19"/>
        <end position="279"/>
    </location>
</feature>
<dbReference type="InterPro" id="IPR036779">
    <property type="entry name" value="LysM_dom_sf"/>
</dbReference>
<dbReference type="InterPro" id="IPR051933">
    <property type="entry name" value="Resuscitation_pf_RpfB"/>
</dbReference>
<proteinExistence type="predicted"/>
<organism evidence="5 6">
    <name type="scientific">Oceanobacillus profundus</name>
    <dbReference type="NCBI Taxonomy" id="372463"/>
    <lineage>
        <taxon>Bacteria</taxon>
        <taxon>Bacillati</taxon>
        <taxon>Bacillota</taxon>
        <taxon>Bacilli</taxon>
        <taxon>Bacillales</taxon>
        <taxon>Bacillaceae</taxon>
        <taxon>Oceanobacillus</taxon>
    </lineage>
</organism>
<dbReference type="CDD" id="cd22786">
    <property type="entry name" value="DPBB_YuiC-like"/>
    <property type="match status" value="1"/>
</dbReference>
<keyword evidence="1 3" id="KW-0732">Signal</keyword>
<accession>A0A417YJW0</accession>
<dbReference type="GO" id="GO:0009254">
    <property type="term" value="P:peptidoglycan turnover"/>
    <property type="evidence" value="ECO:0007669"/>
    <property type="project" value="InterPro"/>
</dbReference>
<reference evidence="5 6" key="1">
    <citation type="journal article" date="2007" name="Int. J. Syst. Evol. Microbiol.">
        <title>Oceanobacillus profundus sp. nov., isolated from a deep-sea sediment core.</title>
        <authorList>
            <person name="Kim Y.G."/>
            <person name="Choi D.H."/>
            <person name="Hyun S."/>
            <person name="Cho B.C."/>
        </authorList>
    </citation>
    <scope>NUCLEOTIDE SEQUENCE [LARGE SCALE GENOMIC DNA]</scope>
    <source>
        <strain evidence="5 6">DSM 18246</strain>
    </source>
</reference>
<dbReference type="PANTHER" id="PTHR39160:SF6">
    <property type="entry name" value="CELL WALL-BINDING PROTEIN YOCH"/>
    <property type="match status" value="1"/>
</dbReference>
<dbReference type="EMBL" id="QWEH01000003">
    <property type="protein sequence ID" value="RHW33595.1"/>
    <property type="molecule type" value="Genomic_DNA"/>
</dbReference>
<dbReference type="Gene3D" id="2.40.40.10">
    <property type="entry name" value="RlpA-like domain"/>
    <property type="match status" value="1"/>
</dbReference>
<dbReference type="AlphaFoldDB" id="A0A417YJW0"/>
<feature type="region of interest" description="Disordered" evidence="2">
    <location>
        <begin position="132"/>
        <end position="161"/>
    </location>
</feature>
<dbReference type="SMART" id="SM00257">
    <property type="entry name" value="LysM"/>
    <property type="match status" value="2"/>
</dbReference>
<sequence>MKKIVALIIGLIITGVTATTVSAATDYEVKKGDNLWTIAHHNNTTVEKLKDINELDSSLIHPKQMLKLDEAEPEYYIVEKGDSLGEISRGYGDDVTVENLKAWNNLNSDLIIIGQQLVVNDASELNTEQVAAEQANADSTIEMKEAESVPENETEEATEDEVVTLEAEEEVNSTAESESTQPNGKTISVEATAYTAYCSGCSGITATGIDLKANPYEKVIAVDPNVIPLGTKVFVEGYGHAVAADTGGAIKGNKIDIHVPTKDQAYNWGRKVVEVTILE</sequence>
<dbReference type="RefSeq" id="WP_118888912.1">
    <property type="nucleotide sequence ID" value="NZ_JAUOPF010000007.1"/>
</dbReference>
<comment type="caution">
    <text evidence="5">The sequence shown here is derived from an EMBL/GenBank/DDBJ whole genome shotgun (WGS) entry which is preliminary data.</text>
</comment>
<protein>
    <submittedName>
        <fullName evidence="5">LysM peptidoglycan-binding domain-containing protein</fullName>
    </submittedName>
</protein>
<feature type="domain" description="LysM" evidence="4">
    <location>
        <begin position="74"/>
        <end position="119"/>
    </location>
</feature>
<evidence type="ECO:0000313" key="6">
    <source>
        <dbReference type="Proteomes" id="UP000285456"/>
    </source>
</evidence>
<dbReference type="Pfam" id="PF01476">
    <property type="entry name" value="LysM"/>
    <property type="match status" value="2"/>
</dbReference>
<feature type="compositionally biased region" description="Acidic residues" evidence="2">
    <location>
        <begin position="148"/>
        <end position="161"/>
    </location>
</feature>
<evidence type="ECO:0000256" key="1">
    <source>
        <dbReference type="ARBA" id="ARBA00022729"/>
    </source>
</evidence>
<feature type="signal peptide" evidence="3">
    <location>
        <begin position="1"/>
        <end position="18"/>
    </location>
</feature>
<name>A0A417YJW0_9BACI</name>
<dbReference type="SUPFAM" id="SSF50685">
    <property type="entry name" value="Barwin-like endoglucanases"/>
    <property type="match status" value="1"/>
</dbReference>
<gene>
    <name evidence="5" type="ORF">D1B32_06020</name>
</gene>
<feature type="domain" description="LysM" evidence="4">
    <location>
        <begin position="25"/>
        <end position="68"/>
    </location>
</feature>
<dbReference type="InterPro" id="IPR010611">
    <property type="entry name" value="3D_dom"/>
</dbReference>
<dbReference type="Pfam" id="PF06725">
    <property type="entry name" value="3D"/>
    <property type="match status" value="1"/>
</dbReference>
<dbReference type="InterPro" id="IPR018392">
    <property type="entry name" value="LysM"/>
</dbReference>
<evidence type="ECO:0000256" key="3">
    <source>
        <dbReference type="SAM" id="SignalP"/>
    </source>
</evidence>
<dbReference type="GO" id="GO:0019867">
    <property type="term" value="C:outer membrane"/>
    <property type="evidence" value="ECO:0007669"/>
    <property type="project" value="InterPro"/>
</dbReference>
<keyword evidence="6" id="KW-1185">Reference proteome</keyword>